<evidence type="ECO:0000313" key="2">
    <source>
        <dbReference type="EMBL" id="OMO96948.1"/>
    </source>
</evidence>
<dbReference type="OrthoDB" id="613853at2759"/>
<dbReference type="Gene3D" id="1.20.1280.50">
    <property type="match status" value="1"/>
</dbReference>
<comment type="caution">
    <text evidence="2">The sequence shown here is derived from an EMBL/GenBank/DDBJ whole genome shotgun (WGS) entry which is preliminary data.</text>
</comment>
<dbReference type="InterPro" id="IPR053772">
    <property type="entry name" value="At1g61320/At1g61330-like"/>
</dbReference>
<gene>
    <name evidence="2" type="ORF">COLO4_14986</name>
</gene>
<dbReference type="EMBL" id="AWUE01015535">
    <property type="protein sequence ID" value="OMO96948.1"/>
    <property type="molecule type" value="Genomic_DNA"/>
</dbReference>
<protein>
    <recommendedName>
        <fullName evidence="1">F-box domain-containing protein</fullName>
    </recommendedName>
</protein>
<feature type="domain" description="F-box" evidence="1">
    <location>
        <begin position="37"/>
        <end position="73"/>
    </location>
</feature>
<dbReference type="AlphaFoldDB" id="A0A1R3JQ13"/>
<organism evidence="2 3">
    <name type="scientific">Corchorus olitorius</name>
    <dbReference type="NCBI Taxonomy" id="93759"/>
    <lineage>
        <taxon>Eukaryota</taxon>
        <taxon>Viridiplantae</taxon>
        <taxon>Streptophyta</taxon>
        <taxon>Embryophyta</taxon>
        <taxon>Tracheophyta</taxon>
        <taxon>Spermatophyta</taxon>
        <taxon>Magnoliopsida</taxon>
        <taxon>eudicotyledons</taxon>
        <taxon>Gunneridae</taxon>
        <taxon>Pentapetalae</taxon>
        <taxon>rosids</taxon>
        <taxon>malvids</taxon>
        <taxon>Malvales</taxon>
        <taxon>Malvaceae</taxon>
        <taxon>Grewioideae</taxon>
        <taxon>Apeibeae</taxon>
        <taxon>Corchorus</taxon>
    </lineage>
</organism>
<dbReference type="PANTHER" id="PTHR34145">
    <property type="entry name" value="OS02G0105600 PROTEIN"/>
    <property type="match status" value="1"/>
</dbReference>
<name>A0A1R3JQ13_9ROSI</name>
<dbReference type="Proteomes" id="UP000187203">
    <property type="component" value="Unassembled WGS sequence"/>
</dbReference>
<dbReference type="STRING" id="93759.A0A1R3JQ13"/>
<dbReference type="PANTHER" id="PTHR34145:SF68">
    <property type="entry name" value="FBD DOMAIN-CONTAINING PROTEIN"/>
    <property type="match status" value="1"/>
</dbReference>
<evidence type="ECO:0000313" key="3">
    <source>
        <dbReference type="Proteomes" id="UP000187203"/>
    </source>
</evidence>
<dbReference type="Pfam" id="PF23622">
    <property type="entry name" value="LRR_At1g61320_AtMIF1"/>
    <property type="match status" value="1"/>
</dbReference>
<dbReference type="InterPro" id="IPR055357">
    <property type="entry name" value="LRR_At1g61320_AtMIF1"/>
</dbReference>
<dbReference type="SUPFAM" id="SSF52047">
    <property type="entry name" value="RNI-like"/>
    <property type="match status" value="1"/>
</dbReference>
<keyword evidence="3" id="KW-1185">Reference proteome</keyword>
<accession>A0A1R3JQ13</accession>
<dbReference type="SUPFAM" id="SSF81383">
    <property type="entry name" value="F-box domain"/>
    <property type="match status" value="1"/>
</dbReference>
<proteinExistence type="predicted"/>
<dbReference type="Gene3D" id="3.80.10.10">
    <property type="entry name" value="Ribonuclease Inhibitor"/>
    <property type="match status" value="1"/>
</dbReference>
<dbReference type="InterPro" id="IPR032675">
    <property type="entry name" value="LRR_dom_sf"/>
</dbReference>
<sequence length="472" mass="54033">MQDHLRDRNRAALLSCVQNRRLDDHTRDATRVKYYSQDRISSLPEDIVANILSRLTMKEAMRTSILSSKWRLLFWTHFSGSLDFDASPLIFKIHKKLVREPTEAKRMDFVNWVNTTLECIQSPTIEGFRVGFDVKSKPDLDTWISFAVSKRAKSLELDLTKIELSSNLFGRFLFPAHLISGPNTNIACLSSLCLKNVDVTEEALDSILTHCTSLEVLRLHDTVALKRFRISDPSITLKCLELTRCNCLEDVEISGVNLVSFKFIGLEVDIRYTNVPRLAKLSFGALYLNQVIYQQLEQVIRFRLQLQILILDVNSDWMADVFPKYIPEFTNLKHFELGSSIGAEDHSLLPFTSLLKASPLLQKFTVKALFRWAPNPPPYTEFANHLSEHVYPCLKVVEFKGFMGFPAEIQMLFHLLESAPALEKLTIDACRPRYLGSTLEPIARELEECRNARLRAVELQPKIPPGIDFMVI</sequence>
<evidence type="ECO:0000259" key="1">
    <source>
        <dbReference type="PROSITE" id="PS50181"/>
    </source>
</evidence>
<dbReference type="InterPro" id="IPR001810">
    <property type="entry name" value="F-box_dom"/>
</dbReference>
<dbReference type="InterPro" id="IPR036047">
    <property type="entry name" value="F-box-like_dom_sf"/>
</dbReference>
<dbReference type="PROSITE" id="PS50181">
    <property type="entry name" value="FBOX"/>
    <property type="match status" value="1"/>
</dbReference>
<reference evidence="3" key="1">
    <citation type="submission" date="2013-09" db="EMBL/GenBank/DDBJ databases">
        <title>Corchorus olitorius genome sequencing.</title>
        <authorList>
            <person name="Alam M."/>
            <person name="Haque M.S."/>
            <person name="Islam M.S."/>
            <person name="Emdad E.M."/>
            <person name="Islam M.M."/>
            <person name="Ahmed B."/>
            <person name="Halim A."/>
            <person name="Hossen Q.M.M."/>
            <person name="Hossain M.Z."/>
            <person name="Ahmed R."/>
            <person name="Khan M.M."/>
            <person name="Islam R."/>
            <person name="Rashid M.M."/>
            <person name="Khan S.A."/>
            <person name="Rahman M.S."/>
            <person name="Alam M."/>
            <person name="Yahiya A.S."/>
            <person name="Khan M.S."/>
            <person name="Azam M.S."/>
            <person name="Haque T."/>
            <person name="Lashkar M.Z.H."/>
            <person name="Akhand A.I."/>
            <person name="Morshed G."/>
            <person name="Roy S."/>
            <person name="Uddin K.S."/>
            <person name="Rabeya T."/>
            <person name="Hossain A.S."/>
            <person name="Chowdhury A."/>
            <person name="Snigdha A.R."/>
            <person name="Mortoza M.S."/>
            <person name="Matin S.A."/>
            <person name="Hoque S.M.E."/>
            <person name="Islam M.K."/>
            <person name="Roy D.K."/>
            <person name="Haider R."/>
            <person name="Moosa M.M."/>
            <person name="Elias S.M."/>
            <person name="Hasan A.M."/>
            <person name="Jahan S."/>
            <person name="Shafiuddin M."/>
            <person name="Mahmood N."/>
            <person name="Shommy N.S."/>
        </authorList>
    </citation>
    <scope>NUCLEOTIDE SEQUENCE [LARGE SCALE GENOMIC DNA]</scope>
    <source>
        <strain evidence="3">cv. O-4</strain>
    </source>
</reference>
<dbReference type="Pfam" id="PF00646">
    <property type="entry name" value="F-box"/>
    <property type="match status" value="1"/>
</dbReference>